<evidence type="ECO:0000313" key="2">
    <source>
        <dbReference type="EMBL" id="JAE33924.1"/>
    </source>
</evidence>
<reference evidence="2" key="2">
    <citation type="journal article" date="2015" name="Data Brief">
        <title>Shoot transcriptome of the giant reed, Arundo donax.</title>
        <authorList>
            <person name="Barrero R.A."/>
            <person name="Guerrero F.D."/>
            <person name="Moolhuijzen P."/>
            <person name="Goolsby J.A."/>
            <person name="Tidwell J."/>
            <person name="Bellgard S.E."/>
            <person name="Bellgard M.I."/>
        </authorList>
    </citation>
    <scope>NUCLEOTIDE SEQUENCE</scope>
    <source>
        <tissue evidence="2">Shoot tissue taken approximately 20 cm above the soil surface</tissue>
    </source>
</reference>
<feature type="region of interest" description="Disordered" evidence="1">
    <location>
        <begin position="1"/>
        <end position="42"/>
    </location>
</feature>
<name>A0A0A9HDN2_ARUDO</name>
<dbReference type="EMBL" id="GBRH01163972">
    <property type="protein sequence ID" value="JAE33924.1"/>
    <property type="molecule type" value="Transcribed_RNA"/>
</dbReference>
<feature type="compositionally biased region" description="Low complexity" evidence="1">
    <location>
        <begin position="21"/>
        <end position="30"/>
    </location>
</feature>
<reference evidence="2" key="1">
    <citation type="submission" date="2014-09" db="EMBL/GenBank/DDBJ databases">
        <authorList>
            <person name="Magalhaes I.L.F."/>
            <person name="Oliveira U."/>
            <person name="Santos F.R."/>
            <person name="Vidigal T.H.D.A."/>
            <person name="Brescovit A.D."/>
            <person name="Santos A.J."/>
        </authorList>
    </citation>
    <scope>NUCLEOTIDE SEQUENCE</scope>
    <source>
        <tissue evidence="2">Shoot tissue taken approximately 20 cm above the soil surface</tissue>
    </source>
</reference>
<protein>
    <submittedName>
        <fullName evidence="2">Uncharacterized protein</fullName>
    </submittedName>
</protein>
<evidence type="ECO:0000256" key="1">
    <source>
        <dbReference type="SAM" id="MobiDB-lite"/>
    </source>
</evidence>
<proteinExistence type="predicted"/>
<accession>A0A0A9HDN2</accession>
<dbReference type="AlphaFoldDB" id="A0A0A9HDN2"/>
<organism evidence="2">
    <name type="scientific">Arundo donax</name>
    <name type="common">Giant reed</name>
    <name type="synonym">Donax arundinaceus</name>
    <dbReference type="NCBI Taxonomy" id="35708"/>
    <lineage>
        <taxon>Eukaryota</taxon>
        <taxon>Viridiplantae</taxon>
        <taxon>Streptophyta</taxon>
        <taxon>Embryophyta</taxon>
        <taxon>Tracheophyta</taxon>
        <taxon>Spermatophyta</taxon>
        <taxon>Magnoliopsida</taxon>
        <taxon>Liliopsida</taxon>
        <taxon>Poales</taxon>
        <taxon>Poaceae</taxon>
        <taxon>PACMAD clade</taxon>
        <taxon>Arundinoideae</taxon>
        <taxon>Arundineae</taxon>
        <taxon>Arundo</taxon>
    </lineage>
</organism>
<sequence>MDTSSPVMGRARPAPPPWPRPQADSSAAPRLLRRRDARGPFV</sequence>